<evidence type="ECO:0000313" key="1">
    <source>
        <dbReference type="EMBL" id="KAK0062683.1"/>
    </source>
</evidence>
<reference evidence="1" key="2">
    <citation type="submission" date="2023-04" db="EMBL/GenBank/DDBJ databases">
        <authorList>
            <person name="Bu L."/>
            <person name="Lu L."/>
            <person name="Laidemitt M.R."/>
            <person name="Zhang S.M."/>
            <person name="Mutuku M."/>
            <person name="Mkoji G."/>
            <person name="Steinauer M."/>
            <person name="Loker E.S."/>
        </authorList>
    </citation>
    <scope>NUCLEOTIDE SEQUENCE</scope>
    <source>
        <strain evidence="1">KasaAsao</strain>
        <tissue evidence="1">Whole Snail</tissue>
    </source>
</reference>
<dbReference type="Proteomes" id="UP001233172">
    <property type="component" value="Unassembled WGS sequence"/>
</dbReference>
<sequence length="72" mass="8454">MTCSEYKKDNELVAQQFCESYVPEYDILQLSKLYFINRTITENPFQTNFFICLDGGYGHGRDIYPKKQTLVS</sequence>
<proteinExistence type="predicted"/>
<gene>
    <name evidence="1" type="ORF">Bpfe_007888</name>
</gene>
<evidence type="ECO:0000313" key="2">
    <source>
        <dbReference type="Proteomes" id="UP001233172"/>
    </source>
</evidence>
<dbReference type="InterPro" id="IPR011735">
    <property type="entry name" value="WlaTC/HtrL_glycosyltransf"/>
</dbReference>
<dbReference type="EMBL" id="JASAOG010000024">
    <property type="protein sequence ID" value="KAK0062683.1"/>
    <property type="molecule type" value="Genomic_DNA"/>
</dbReference>
<keyword evidence="2" id="KW-1185">Reference proteome</keyword>
<name>A0AAD8BXX0_BIOPF</name>
<comment type="caution">
    <text evidence="1">The sequence shown here is derived from an EMBL/GenBank/DDBJ whole genome shotgun (WGS) entry which is preliminary data.</text>
</comment>
<organism evidence="1 2">
    <name type="scientific">Biomphalaria pfeifferi</name>
    <name type="common">Bloodfluke planorb</name>
    <name type="synonym">Freshwater snail</name>
    <dbReference type="NCBI Taxonomy" id="112525"/>
    <lineage>
        <taxon>Eukaryota</taxon>
        <taxon>Metazoa</taxon>
        <taxon>Spiralia</taxon>
        <taxon>Lophotrochozoa</taxon>
        <taxon>Mollusca</taxon>
        <taxon>Gastropoda</taxon>
        <taxon>Heterobranchia</taxon>
        <taxon>Euthyneura</taxon>
        <taxon>Panpulmonata</taxon>
        <taxon>Hygrophila</taxon>
        <taxon>Lymnaeoidea</taxon>
        <taxon>Planorbidae</taxon>
        <taxon>Biomphalaria</taxon>
    </lineage>
</organism>
<protein>
    <submittedName>
        <fullName evidence="1">Protein HtrL-like isoform X2</fullName>
    </submittedName>
</protein>
<accession>A0AAD8BXX0</accession>
<dbReference type="Pfam" id="PF09612">
    <property type="entry name" value="HtrL_YibB"/>
    <property type="match status" value="1"/>
</dbReference>
<dbReference type="AlphaFoldDB" id="A0AAD8BXX0"/>
<reference evidence="1" key="1">
    <citation type="journal article" date="2023" name="PLoS Negl. Trop. Dis.">
        <title>A genome sequence for Biomphalaria pfeifferi, the major vector snail for the human-infecting parasite Schistosoma mansoni.</title>
        <authorList>
            <person name="Bu L."/>
            <person name="Lu L."/>
            <person name="Laidemitt M.R."/>
            <person name="Zhang S.M."/>
            <person name="Mutuku M."/>
            <person name="Mkoji G."/>
            <person name="Steinauer M."/>
            <person name="Loker E.S."/>
        </authorList>
    </citation>
    <scope>NUCLEOTIDE SEQUENCE</scope>
    <source>
        <strain evidence="1">KasaAsao</strain>
    </source>
</reference>